<evidence type="ECO:0000313" key="3">
    <source>
        <dbReference type="Proteomes" id="UP001499987"/>
    </source>
</evidence>
<organism evidence="2 3">
    <name type="scientific">Kitasatospora arboriphila</name>
    <dbReference type="NCBI Taxonomy" id="258052"/>
    <lineage>
        <taxon>Bacteria</taxon>
        <taxon>Bacillati</taxon>
        <taxon>Actinomycetota</taxon>
        <taxon>Actinomycetes</taxon>
        <taxon>Kitasatosporales</taxon>
        <taxon>Streptomycetaceae</taxon>
        <taxon>Kitasatospora</taxon>
    </lineage>
</organism>
<comment type="caution">
    <text evidence="2">The sequence shown here is derived from an EMBL/GenBank/DDBJ whole genome shotgun (WGS) entry which is preliminary data.</text>
</comment>
<sequence length="114" mass="11485">MGERAGRDGPDCHSVRAGATGFGDFAVLEGDEVGVGLFDGIRVRLALGVLGQRPVDTGDGGVVTLAFAGGDDQIAVFQAGCPLSDSVALTWCPGGCPGRPETKGRGGRAGRGER</sequence>
<keyword evidence="3" id="KW-1185">Reference proteome</keyword>
<protein>
    <submittedName>
        <fullName evidence="2">Uncharacterized protein</fullName>
    </submittedName>
</protein>
<feature type="region of interest" description="Disordered" evidence="1">
    <location>
        <begin position="94"/>
        <end position="114"/>
    </location>
</feature>
<evidence type="ECO:0000313" key="2">
    <source>
        <dbReference type="EMBL" id="GAA1126708.1"/>
    </source>
</evidence>
<proteinExistence type="predicted"/>
<dbReference type="EMBL" id="BAAALD010000164">
    <property type="protein sequence ID" value="GAA1126708.1"/>
    <property type="molecule type" value="Genomic_DNA"/>
</dbReference>
<accession>A0ABP4EV85</accession>
<gene>
    <name evidence="2" type="ORF">GCM10009663_76140</name>
</gene>
<evidence type="ECO:0000256" key="1">
    <source>
        <dbReference type="SAM" id="MobiDB-lite"/>
    </source>
</evidence>
<dbReference type="Proteomes" id="UP001499987">
    <property type="component" value="Unassembled WGS sequence"/>
</dbReference>
<name>A0ABP4EV85_9ACTN</name>
<reference evidence="3" key="1">
    <citation type="journal article" date="2019" name="Int. J. Syst. Evol. Microbiol.">
        <title>The Global Catalogue of Microorganisms (GCM) 10K type strain sequencing project: providing services to taxonomists for standard genome sequencing and annotation.</title>
        <authorList>
            <consortium name="The Broad Institute Genomics Platform"/>
            <consortium name="The Broad Institute Genome Sequencing Center for Infectious Disease"/>
            <person name="Wu L."/>
            <person name="Ma J."/>
        </authorList>
    </citation>
    <scope>NUCLEOTIDE SEQUENCE [LARGE SCALE GENOMIC DNA]</scope>
    <source>
        <strain evidence="3">JCM 13002</strain>
    </source>
</reference>
<feature type="compositionally biased region" description="Basic and acidic residues" evidence="1">
    <location>
        <begin position="100"/>
        <end position="114"/>
    </location>
</feature>